<proteinExistence type="predicted"/>
<dbReference type="PROSITE" id="PS50977">
    <property type="entry name" value="HTH_TETR_2"/>
    <property type="match status" value="1"/>
</dbReference>
<reference evidence="4 5" key="1">
    <citation type="submission" date="2018-11" db="EMBL/GenBank/DDBJ databases">
        <authorList>
            <person name="Li F."/>
        </authorList>
    </citation>
    <scope>NUCLEOTIDE SEQUENCE [LARGE SCALE GENOMIC DNA]</scope>
    <source>
        <strain evidence="4 5">Gsoil 097</strain>
    </source>
</reference>
<feature type="domain" description="HTH tetR-type" evidence="3">
    <location>
        <begin position="6"/>
        <end position="66"/>
    </location>
</feature>
<dbReference type="Gene3D" id="1.10.357.10">
    <property type="entry name" value="Tetracycline Repressor, domain 2"/>
    <property type="match status" value="1"/>
</dbReference>
<organism evidence="4 5">
    <name type="scientific">Nocardioides marmoriginsengisoli</name>
    <dbReference type="NCBI Taxonomy" id="661483"/>
    <lineage>
        <taxon>Bacteria</taxon>
        <taxon>Bacillati</taxon>
        <taxon>Actinomycetota</taxon>
        <taxon>Actinomycetes</taxon>
        <taxon>Propionibacteriales</taxon>
        <taxon>Nocardioidaceae</taxon>
        <taxon>Nocardioides</taxon>
    </lineage>
</organism>
<dbReference type="Pfam" id="PF00440">
    <property type="entry name" value="TetR_N"/>
    <property type="match status" value="1"/>
</dbReference>
<dbReference type="AlphaFoldDB" id="A0A3N0CD90"/>
<dbReference type="InterPro" id="IPR009057">
    <property type="entry name" value="Homeodomain-like_sf"/>
</dbReference>
<evidence type="ECO:0000313" key="4">
    <source>
        <dbReference type="EMBL" id="RNL61402.1"/>
    </source>
</evidence>
<sequence length="207" mass="22469">MVPPEASSRDLLLAAARDVFTAKGLHAARITDITDGAGVAAGSFYTYFSSKEEIFAAVVRRLRTSALRHVPTEPPTSAAEVEPWIHQTVENWVSALVDNAAQWMAINVAALGDEQVRDTLREQADPFAEALRAAFGTWIENGWIDPGVPCDVAVDAVVAMSEQAVSHWFYLDESKPSVEFAIEQLTHAWIAILRVDVPAPEGEAGDV</sequence>
<name>A0A3N0CD90_9ACTN</name>
<keyword evidence="1 2" id="KW-0238">DNA-binding</keyword>
<dbReference type="PANTHER" id="PTHR30055">
    <property type="entry name" value="HTH-TYPE TRANSCRIPTIONAL REGULATOR RUTR"/>
    <property type="match status" value="1"/>
</dbReference>
<gene>
    <name evidence="4" type="ORF">EFK50_18240</name>
</gene>
<dbReference type="PANTHER" id="PTHR30055:SF235">
    <property type="entry name" value="TRANSCRIPTIONAL REGULATORY PROTEIN"/>
    <property type="match status" value="1"/>
</dbReference>
<dbReference type="Proteomes" id="UP000267128">
    <property type="component" value="Unassembled WGS sequence"/>
</dbReference>
<accession>A0A3N0CD90</accession>
<dbReference type="InterPro" id="IPR050109">
    <property type="entry name" value="HTH-type_TetR-like_transc_reg"/>
</dbReference>
<dbReference type="RefSeq" id="WP_123229115.1">
    <property type="nucleotide sequence ID" value="NZ_RJSE01000008.1"/>
</dbReference>
<dbReference type="InterPro" id="IPR036271">
    <property type="entry name" value="Tet_transcr_reg_TetR-rel_C_sf"/>
</dbReference>
<keyword evidence="5" id="KW-1185">Reference proteome</keyword>
<dbReference type="SUPFAM" id="SSF48498">
    <property type="entry name" value="Tetracyclin repressor-like, C-terminal domain"/>
    <property type="match status" value="1"/>
</dbReference>
<dbReference type="Gene3D" id="1.10.10.60">
    <property type="entry name" value="Homeodomain-like"/>
    <property type="match status" value="1"/>
</dbReference>
<dbReference type="InterPro" id="IPR001647">
    <property type="entry name" value="HTH_TetR"/>
</dbReference>
<evidence type="ECO:0000313" key="5">
    <source>
        <dbReference type="Proteomes" id="UP000267128"/>
    </source>
</evidence>
<evidence type="ECO:0000256" key="2">
    <source>
        <dbReference type="PROSITE-ProRule" id="PRU00335"/>
    </source>
</evidence>
<comment type="caution">
    <text evidence="4">The sequence shown here is derived from an EMBL/GenBank/DDBJ whole genome shotgun (WGS) entry which is preliminary data.</text>
</comment>
<dbReference type="GO" id="GO:0000976">
    <property type="term" value="F:transcription cis-regulatory region binding"/>
    <property type="evidence" value="ECO:0007669"/>
    <property type="project" value="TreeGrafter"/>
</dbReference>
<protein>
    <submittedName>
        <fullName evidence="4">TetR/AcrR family transcriptional regulator</fullName>
    </submittedName>
</protein>
<dbReference type="EMBL" id="RJSE01000008">
    <property type="protein sequence ID" value="RNL61402.1"/>
    <property type="molecule type" value="Genomic_DNA"/>
</dbReference>
<evidence type="ECO:0000256" key="1">
    <source>
        <dbReference type="ARBA" id="ARBA00023125"/>
    </source>
</evidence>
<feature type="DNA-binding region" description="H-T-H motif" evidence="2">
    <location>
        <begin position="29"/>
        <end position="48"/>
    </location>
</feature>
<evidence type="ECO:0000259" key="3">
    <source>
        <dbReference type="PROSITE" id="PS50977"/>
    </source>
</evidence>
<dbReference type="OrthoDB" id="5112469at2"/>
<dbReference type="SUPFAM" id="SSF46689">
    <property type="entry name" value="Homeodomain-like"/>
    <property type="match status" value="1"/>
</dbReference>
<dbReference type="GO" id="GO:0003700">
    <property type="term" value="F:DNA-binding transcription factor activity"/>
    <property type="evidence" value="ECO:0007669"/>
    <property type="project" value="TreeGrafter"/>
</dbReference>
<dbReference type="PRINTS" id="PR00455">
    <property type="entry name" value="HTHTETR"/>
</dbReference>